<evidence type="ECO:0000313" key="2">
    <source>
        <dbReference type="Proteomes" id="UP000782312"/>
    </source>
</evidence>
<evidence type="ECO:0000313" key="1">
    <source>
        <dbReference type="EMBL" id="MBI3129712.1"/>
    </source>
</evidence>
<protein>
    <submittedName>
        <fullName evidence="1">Uncharacterized protein</fullName>
    </submittedName>
</protein>
<sequence length="68" mass="7203">MQKIDRVILAVIAAALTVIAVNPWIAPGYVSAQGGRMDVNIVEVSGKPLAYHDVVGRLPGIPVIILNK</sequence>
<reference evidence="1" key="1">
    <citation type="submission" date="2020-07" db="EMBL/GenBank/DDBJ databases">
        <title>Huge and variable diversity of episymbiotic CPR bacteria and DPANN archaea in groundwater ecosystems.</title>
        <authorList>
            <person name="He C.Y."/>
            <person name="Keren R."/>
            <person name="Whittaker M."/>
            <person name="Farag I.F."/>
            <person name="Doudna J."/>
            <person name="Cate J.H.D."/>
            <person name="Banfield J.F."/>
        </authorList>
    </citation>
    <scope>NUCLEOTIDE SEQUENCE</scope>
    <source>
        <strain evidence="1">NC_groundwater_763_Ag_S-0.2um_68_21</strain>
    </source>
</reference>
<dbReference type="EMBL" id="JACPUR010000041">
    <property type="protein sequence ID" value="MBI3129712.1"/>
    <property type="molecule type" value="Genomic_DNA"/>
</dbReference>
<gene>
    <name evidence="1" type="ORF">HYZ11_19060</name>
</gene>
<proteinExistence type="predicted"/>
<comment type="caution">
    <text evidence="1">The sequence shown here is derived from an EMBL/GenBank/DDBJ whole genome shotgun (WGS) entry which is preliminary data.</text>
</comment>
<name>A0A932I2B8_UNCTE</name>
<dbReference type="AlphaFoldDB" id="A0A932I2B8"/>
<accession>A0A932I2B8</accession>
<organism evidence="1 2">
    <name type="scientific">Tectimicrobiota bacterium</name>
    <dbReference type="NCBI Taxonomy" id="2528274"/>
    <lineage>
        <taxon>Bacteria</taxon>
        <taxon>Pseudomonadati</taxon>
        <taxon>Nitrospinota/Tectimicrobiota group</taxon>
        <taxon>Candidatus Tectimicrobiota</taxon>
    </lineage>
</organism>
<dbReference type="Proteomes" id="UP000782312">
    <property type="component" value="Unassembled WGS sequence"/>
</dbReference>